<evidence type="ECO:0000313" key="3">
    <source>
        <dbReference type="EMBL" id="GAP36821.1"/>
    </source>
</evidence>
<gene>
    <name evidence="3" type="ORF">ISF6_2661</name>
</gene>
<reference evidence="3 4" key="2">
    <citation type="journal article" date="2016" name="Science">
        <title>A bacterium that degrades and assimilates poly(ethylene terephthalate).</title>
        <authorList>
            <person name="Yoshida S."/>
            <person name="Hiraga K."/>
            <person name="Takehana T."/>
            <person name="Taniguchi I."/>
            <person name="Yamaji H."/>
            <person name="Maeda Y."/>
            <person name="Toyohara K."/>
            <person name="Miyamoto K."/>
            <person name="Kimura Y."/>
            <person name="Oda K."/>
        </authorList>
    </citation>
    <scope>NUCLEOTIDE SEQUENCE [LARGE SCALE GENOMIC DNA]</scope>
    <source>
        <strain evidence="4">NBRC 110686 / TISTR 2288 / 201-F6</strain>
    </source>
</reference>
<name>A0A0K8P2G7_PISS1</name>
<dbReference type="EMBL" id="BBYR01000039">
    <property type="protein sequence ID" value="GAP36821.1"/>
    <property type="molecule type" value="Genomic_DNA"/>
</dbReference>
<comment type="caution">
    <text evidence="3">The sequence shown here is derived from an EMBL/GenBank/DDBJ whole genome shotgun (WGS) entry which is preliminary data.</text>
</comment>
<keyword evidence="1" id="KW-0472">Membrane</keyword>
<reference evidence="4" key="1">
    <citation type="submission" date="2015-07" db="EMBL/GenBank/DDBJ databases">
        <title>Discovery of a poly(ethylene terephthalate assimilation.</title>
        <authorList>
            <person name="Yoshida S."/>
            <person name="Hiraga K."/>
            <person name="Takehana T."/>
            <person name="Taniguchi I."/>
            <person name="Yamaji H."/>
            <person name="Maeda Y."/>
            <person name="Toyohara K."/>
            <person name="Miyamoto K."/>
            <person name="Kimura Y."/>
            <person name="Oda K."/>
        </authorList>
    </citation>
    <scope>NUCLEOTIDE SEQUENCE [LARGE SCALE GENOMIC DNA]</scope>
    <source>
        <strain evidence="4">NBRC 110686 / TISTR 2288 / 201-F6</strain>
    </source>
</reference>
<dbReference type="InterPro" id="IPR005467">
    <property type="entry name" value="His_kinase_dom"/>
</dbReference>
<protein>
    <recommendedName>
        <fullName evidence="2">Histidine kinase domain-containing protein</fullName>
    </recommendedName>
</protein>
<dbReference type="SUPFAM" id="SSF55874">
    <property type="entry name" value="ATPase domain of HSP90 chaperone/DNA topoisomerase II/histidine kinase"/>
    <property type="match status" value="1"/>
</dbReference>
<evidence type="ECO:0000259" key="2">
    <source>
        <dbReference type="PROSITE" id="PS50109"/>
    </source>
</evidence>
<dbReference type="OrthoDB" id="2514702at2"/>
<dbReference type="PANTHER" id="PTHR34220">
    <property type="entry name" value="SENSOR HISTIDINE KINASE YPDA"/>
    <property type="match status" value="1"/>
</dbReference>
<dbReference type="InterPro" id="IPR010559">
    <property type="entry name" value="Sig_transdc_His_kin_internal"/>
</dbReference>
<accession>A0A0K8P2G7</accession>
<dbReference type="SMART" id="SM00387">
    <property type="entry name" value="HATPase_c"/>
    <property type="match status" value="1"/>
</dbReference>
<feature type="transmembrane region" description="Helical" evidence="1">
    <location>
        <begin position="113"/>
        <end position="131"/>
    </location>
</feature>
<evidence type="ECO:0000256" key="1">
    <source>
        <dbReference type="SAM" id="Phobius"/>
    </source>
</evidence>
<dbReference type="Proteomes" id="UP000037660">
    <property type="component" value="Unassembled WGS sequence"/>
</dbReference>
<sequence length="370" mass="39899">MRIDRPLLRASWRSWVANDVDPVGPPWLQPAWTLLFCAGVALGFTLLGIVARGGSWREPAAWPPLYAANLVISLAIGVCAHLLYAAVGAWLGKPRLRRLAGWGRTAYTSGIQLLSVALGWPIGLLLASQVIVLDGVSQPPAGLFGMLLVVLLVTGVIFQFFEVRARQIHAERAAAEAHLRLLQGQIEPHFLFNTLANAISLVEQDPPRARQLLEAFSDVLRQSLGGLRRDDSTVGDELALAEAYLHLLRLRMGERLDFRIDADPALHDQPLPALLLQPLVENAITHGLEPMLDGGTVRVHVRREADRLEIEVLDDGAGLPPAGASARSGGHGLALANLRERLAARYGGAAGLALEPAAPGTRARLWLPVG</sequence>
<dbReference type="Pfam" id="PF02518">
    <property type="entry name" value="HATPase_c"/>
    <property type="match status" value="1"/>
</dbReference>
<feature type="transmembrane region" description="Helical" evidence="1">
    <location>
        <begin position="70"/>
        <end position="92"/>
    </location>
</feature>
<keyword evidence="1" id="KW-0812">Transmembrane</keyword>
<dbReference type="PROSITE" id="PS50109">
    <property type="entry name" value="HIS_KIN"/>
    <property type="match status" value="1"/>
</dbReference>
<dbReference type="InterPro" id="IPR050640">
    <property type="entry name" value="Bact_2-comp_sensor_kinase"/>
</dbReference>
<dbReference type="AlphaFoldDB" id="A0A0K8P2G7"/>
<dbReference type="InterPro" id="IPR003594">
    <property type="entry name" value="HATPase_dom"/>
</dbReference>
<dbReference type="PANTHER" id="PTHR34220:SF9">
    <property type="entry name" value="SIGNAL TRANSDUCTION HISTIDINE KINASE INTERNAL REGION DOMAIN-CONTAINING PROTEIN"/>
    <property type="match status" value="1"/>
</dbReference>
<feature type="transmembrane region" description="Helical" evidence="1">
    <location>
        <begin position="31"/>
        <end position="50"/>
    </location>
</feature>
<feature type="transmembrane region" description="Helical" evidence="1">
    <location>
        <begin position="143"/>
        <end position="161"/>
    </location>
</feature>
<dbReference type="STRING" id="1547922.ISF6_2661"/>
<keyword evidence="1" id="KW-1133">Transmembrane helix</keyword>
<organism evidence="3 4">
    <name type="scientific">Piscinibacter sakaiensis</name>
    <name type="common">Ideonella sakaiensis</name>
    <dbReference type="NCBI Taxonomy" id="1547922"/>
    <lineage>
        <taxon>Bacteria</taxon>
        <taxon>Pseudomonadati</taxon>
        <taxon>Pseudomonadota</taxon>
        <taxon>Betaproteobacteria</taxon>
        <taxon>Burkholderiales</taxon>
        <taxon>Sphaerotilaceae</taxon>
        <taxon>Piscinibacter</taxon>
    </lineage>
</organism>
<dbReference type="InterPro" id="IPR036890">
    <property type="entry name" value="HATPase_C_sf"/>
</dbReference>
<proteinExistence type="predicted"/>
<dbReference type="Gene3D" id="3.30.565.10">
    <property type="entry name" value="Histidine kinase-like ATPase, C-terminal domain"/>
    <property type="match status" value="1"/>
</dbReference>
<dbReference type="GO" id="GO:0000155">
    <property type="term" value="F:phosphorelay sensor kinase activity"/>
    <property type="evidence" value="ECO:0007669"/>
    <property type="project" value="InterPro"/>
</dbReference>
<dbReference type="RefSeq" id="WP_054020790.1">
    <property type="nucleotide sequence ID" value="NZ_BBYR01000039.1"/>
</dbReference>
<keyword evidence="4" id="KW-1185">Reference proteome</keyword>
<feature type="domain" description="Histidine kinase" evidence="2">
    <location>
        <begin position="275"/>
        <end position="370"/>
    </location>
</feature>
<dbReference type="Pfam" id="PF06580">
    <property type="entry name" value="His_kinase"/>
    <property type="match status" value="1"/>
</dbReference>
<dbReference type="GO" id="GO:0016020">
    <property type="term" value="C:membrane"/>
    <property type="evidence" value="ECO:0007669"/>
    <property type="project" value="InterPro"/>
</dbReference>
<evidence type="ECO:0000313" key="4">
    <source>
        <dbReference type="Proteomes" id="UP000037660"/>
    </source>
</evidence>